<keyword evidence="6" id="KW-0406">Ion transport</keyword>
<dbReference type="Proteomes" id="UP000256601">
    <property type="component" value="Unassembled WGS sequence"/>
</dbReference>
<sequence length="214" mass="22776">MFASRAIRMMSMRPMARTMATKAAAPVKVPVQLFGLDGTYATALYTAAAKESDLSKTEGSLAKLRDVFAQQPEVAQIVSNPTLSHEDKQTVVNVLSQAVGGDKTLTNFLTVISDNNRLALIPGIIEKFETLVNASKGLVEATVTSASELDKKTVNRIQAAIAGSSFVGEGELKLNLKVNPDILGGLIVEVAERTVDVSVASKIARLNHVLSEPI</sequence>
<keyword evidence="8" id="KW-0066">ATP synthesis</keyword>
<dbReference type="SMR" id="A0A1D8NEB8"/>
<keyword evidence="4" id="KW-0813">Transport</keyword>
<evidence type="ECO:0000256" key="1">
    <source>
        <dbReference type="ARBA" id="ARBA00004370"/>
    </source>
</evidence>
<reference evidence="9 11" key="1">
    <citation type="journal article" date="2016" name="PLoS ONE">
        <title>Sequence Assembly of Yarrowia lipolytica Strain W29/CLIB89 Shows Transposable Element Diversity.</title>
        <authorList>
            <person name="Magnan C."/>
            <person name="Yu J."/>
            <person name="Chang I."/>
            <person name="Jahn E."/>
            <person name="Kanomata Y."/>
            <person name="Wu J."/>
            <person name="Zeller M."/>
            <person name="Oakes M."/>
            <person name="Baldi P."/>
            <person name="Sandmeyer S."/>
        </authorList>
    </citation>
    <scope>NUCLEOTIDE SEQUENCE [LARGE SCALE GENOMIC DNA]</scope>
    <source>
        <strain evidence="9">CLIB89</strain>
        <strain evidence="11">CLIB89(W29)</strain>
    </source>
</reference>
<dbReference type="EMBL" id="CP017556">
    <property type="protein sequence ID" value="AOW03978.1"/>
    <property type="molecule type" value="Genomic_DNA"/>
</dbReference>
<evidence type="ECO:0000313" key="9">
    <source>
        <dbReference type="EMBL" id="AOW03978.1"/>
    </source>
</evidence>
<dbReference type="Proteomes" id="UP000182444">
    <property type="component" value="Chromosome 1D"/>
</dbReference>
<evidence type="ECO:0000256" key="6">
    <source>
        <dbReference type="ARBA" id="ARBA00023065"/>
    </source>
</evidence>
<dbReference type="AlphaFoldDB" id="A0A1D8NEB8"/>
<dbReference type="KEGG" id="yli:2910146"/>
<name>A0A1D8NEB8_YARLL</name>
<evidence type="ECO:0000256" key="8">
    <source>
        <dbReference type="ARBA" id="ARBA00023310"/>
    </source>
</evidence>
<protein>
    <recommendedName>
        <fullName evidence="3">ATP synthase subunit 5, mitochondrial</fullName>
    </recommendedName>
</protein>
<dbReference type="PRINTS" id="PR00125">
    <property type="entry name" value="ATPASEDELTA"/>
</dbReference>
<dbReference type="VEuPathDB" id="FungiDB:YALI0_D12584g"/>
<gene>
    <name evidence="10" type="ORF">B0I71DRAFT_133081</name>
    <name evidence="9" type="ORF">YALI1_D15734g</name>
</gene>
<evidence type="ECO:0000256" key="2">
    <source>
        <dbReference type="ARBA" id="ARBA00007046"/>
    </source>
</evidence>
<dbReference type="eggNOG" id="KOG1662">
    <property type="taxonomic scope" value="Eukaryota"/>
</dbReference>
<evidence type="ECO:0000313" key="12">
    <source>
        <dbReference type="Proteomes" id="UP000256601"/>
    </source>
</evidence>
<dbReference type="GO" id="GO:0045259">
    <property type="term" value="C:proton-transporting ATP synthase complex"/>
    <property type="evidence" value="ECO:0007669"/>
    <property type="project" value="EnsemblFungi"/>
</dbReference>
<accession>A0A1D8NEB8</accession>
<keyword evidence="5" id="KW-0375">Hydrogen ion transport</keyword>
<evidence type="ECO:0000256" key="4">
    <source>
        <dbReference type="ARBA" id="ARBA00022448"/>
    </source>
</evidence>
<evidence type="ECO:0000256" key="7">
    <source>
        <dbReference type="ARBA" id="ARBA00023136"/>
    </source>
</evidence>
<evidence type="ECO:0000313" key="10">
    <source>
        <dbReference type="EMBL" id="RDW25168.1"/>
    </source>
</evidence>
<dbReference type="NCBIfam" id="TIGR01145">
    <property type="entry name" value="ATP_synt_delta"/>
    <property type="match status" value="1"/>
</dbReference>
<evidence type="ECO:0000256" key="3">
    <source>
        <dbReference type="ARBA" id="ARBA00014723"/>
    </source>
</evidence>
<dbReference type="RefSeq" id="XP_502751.2">
    <property type="nucleotide sequence ID" value="XM_502751.2"/>
</dbReference>
<dbReference type="GO" id="GO:0005743">
    <property type="term" value="C:mitochondrial inner membrane"/>
    <property type="evidence" value="ECO:0007669"/>
    <property type="project" value="EnsemblFungi"/>
</dbReference>
<dbReference type="Gene3D" id="1.10.520.20">
    <property type="entry name" value="N-terminal domain of the delta subunit of the F1F0-ATP synthase"/>
    <property type="match status" value="1"/>
</dbReference>
<evidence type="ECO:0000256" key="5">
    <source>
        <dbReference type="ARBA" id="ARBA00022781"/>
    </source>
</evidence>
<dbReference type="EMBL" id="KZ859010">
    <property type="protein sequence ID" value="RDW25168.1"/>
    <property type="molecule type" value="Genomic_DNA"/>
</dbReference>
<dbReference type="OrthoDB" id="1262810at2759"/>
<dbReference type="InterPro" id="IPR000711">
    <property type="entry name" value="ATPase_OSCP/dsu"/>
</dbReference>
<dbReference type="VEuPathDB" id="FungiDB:YALI1_D15734g"/>
<comment type="subcellular location">
    <subcellularLocation>
        <location evidence="1">Membrane</location>
    </subcellularLocation>
</comment>
<dbReference type="InterPro" id="IPR026015">
    <property type="entry name" value="ATP_synth_OSCP/delta_N_sf"/>
</dbReference>
<dbReference type="OMA" id="MVDNIQD"/>
<dbReference type="GO" id="GO:0046933">
    <property type="term" value="F:proton-transporting ATP synthase activity, rotational mechanism"/>
    <property type="evidence" value="ECO:0007669"/>
    <property type="project" value="EnsemblFungi"/>
</dbReference>
<organism evidence="9 11">
    <name type="scientific">Yarrowia lipolytica</name>
    <name type="common">Candida lipolytica</name>
    <dbReference type="NCBI Taxonomy" id="4952"/>
    <lineage>
        <taxon>Eukaryota</taxon>
        <taxon>Fungi</taxon>
        <taxon>Dikarya</taxon>
        <taxon>Ascomycota</taxon>
        <taxon>Saccharomycotina</taxon>
        <taxon>Dipodascomycetes</taxon>
        <taxon>Dipodascales</taxon>
        <taxon>Dipodascales incertae sedis</taxon>
        <taxon>Yarrowia</taxon>
    </lineage>
</organism>
<keyword evidence="7" id="KW-0472">Membrane</keyword>
<dbReference type="GeneID" id="2910146"/>
<comment type="similarity">
    <text evidence="2">Belongs to the ATPase delta chain family.</text>
</comment>
<evidence type="ECO:0000313" key="11">
    <source>
        <dbReference type="Proteomes" id="UP000182444"/>
    </source>
</evidence>
<dbReference type="PANTHER" id="PTHR11910">
    <property type="entry name" value="ATP SYNTHASE DELTA CHAIN"/>
    <property type="match status" value="1"/>
</dbReference>
<proteinExistence type="inferred from homology"/>
<dbReference type="SUPFAM" id="SSF47928">
    <property type="entry name" value="N-terminal domain of the delta subunit of the F1F0-ATP synthase"/>
    <property type="match status" value="1"/>
</dbReference>
<dbReference type="Pfam" id="PF00213">
    <property type="entry name" value="OSCP"/>
    <property type="match status" value="1"/>
</dbReference>
<dbReference type="HAMAP" id="MF_01416">
    <property type="entry name" value="ATP_synth_delta_bact"/>
    <property type="match status" value="1"/>
</dbReference>
<reference evidence="10 12" key="2">
    <citation type="submission" date="2018-07" db="EMBL/GenBank/DDBJ databases">
        <title>Draft Genome Assemblies for Five Robust Yarrowia lipolytica Strains Exhibiting High Lipid Production and Pentose Sugar Utilization and Sugar Alcohol Secretion from Undetoxified Lignocellulosic Biomass Hydrolysates.</title>
        <authorList>
            <consortium name="DOE Joint Genome Institute"/>
            <person name="Walker C."/>
            <person name="Ryu S."/>
            <person name="Na H."/>
            <person name="Zane M."/>
            <person name="LaButti K."/>
            <person name="Lipzen A."/>
            <person name="Haridas S."/>
            <person name="Barry K."/>
            <person name="Grigoriev I.V."/>
            <person name="Quarterman J."/>
            <person name="Slininger P."/>
            <person name="Dien B."/>
            <person name="Trinh C.T."/>
        </authorList>
    </citation>
    <scope>NUCLEOTIDE SEQUENCE [LARGE SCALE GENOMIC DNA]</scope>
    <source>
        <strain evidence="10 12">YB392</strain>
    </source>
</reference>